<dbReference type="AlphaFoldDB" id="A0A8S7B3M0"/>
<comment type="caution">
    <text evidence="2">The sequence shown here is derived from an EMBL/GenBank/DDBJ whole genome shotgun (WGS) entry which is preliminary data.</text>
</comment>
<accession>A0A8S7B3M0</accession>
<protein>
    <recommendedName>
        <fullName evidence="4">CexE protein</fullName>
    </recommendedName>
</protein>
<organism evidence="2 3">
    <name type="scientific">Escherichia coli</name>
    <dbReference type="NCBI Taxonomy" id="562"/>
    <lineage>
        <taxon>Bacteria</taxon>
        <taxon>Pseudomonadati</taxon>
        <taxon>Pseudomonadota</taxon>
        <taxon>Gammaproteobacteria</taxon>
        <taxon>Enterobacterales</taxon>
        <taxon>Enterobacteriaceae</taxon>
        <taxon>Escherichia</taxon>
    </lineage>
</organism>
<dbReference type="Gene3D" id="2.60.40.2290">
    <property type="match status" value="1"/>
</dbReference>
<dbReference type="RefSeq" id="WP_180555418.1">
    <property type="nucleotide sequence ID" value="NZ_CP035861.1"/>
</dbReference>
<keyword evidence="1" id="KW-0732">Signal</keyword>
<dbReference type="Proteomes" id="UP000567387">
    <property type="component" value="Unassembled WGS sequence"/>
</dbReference>
<evidence type="ECO:0000313" key="2">
    <source>
        <dbReference type="EMBL" id="EFA8786814.1"/>
    </source>
</evidence>
<name>A0A8S7B3M0_ECOLX</name>
<evidence type="ECO:0000313" key="3">
    <source>
        <dbReference type="Proteomes" id="UP000567387"/>
    </source>
</evidence>
<reference evidence="2 3" key="1">
    <citation type="submission" date="2018-08" db="EMBL/GenBank/DDBJ databases">
        <authorList>
            <consortium name="PulseNet: The National Subtyping Network for Foodborne Disease Surveillance"/>
            <person name="Tarr C.L."/>
            <person name="Trees E."/>
            <person name="Katz L.S."/>
            <person name="Carleton-Romer H.A."/>
            <person name="Stroika S."/>
            <person name="Kucerova Z."/>
            <person name="Roache K.F."/>
            <person name="Sabol A.L."/>
            <person name="Besser J."/>
            <person name="Gerner-Smidt P."/>
        </authorList>
    </citation>
    <scope>NUCLEOTIDE SEQUENCE [LARGE SCALE GENOMIC DNA]</scope>
    <source>
        <strain evidence="2 3">PNUSAE011918</strain>
    </source>
</reference>
<evidence type="ECO:0000256" key="1">
    <source>
        <dbReference type="SAM" id="SignalP"/>
    </source>
</evidence>
<evidence type="ECO:0008006" key="4">
    <source>
        <dbReference type="Google" id="ProtNLM"/>
    </source>
</evidence>
<dbReference type="InterPro" id="IPR053764">
    <property type="entry name" value="CellEnv_BiogenAssoc_sf"/>
</dbReference>
<dbReference type="EMBL" id="AASCBU010000036">
    <property type="protein sequence ID" value="EFA8786814.1"/>
    <property type="molecule type" value="Genomic_DNA"/>
</dbReference>
<gene>
    <name evidence="2" type="ORF">C2R31_004753</name>
</gene>
<proteinExistence type="predicted"/>
<feature type="signal peptide" evidence="1">
    <location>
        <begin position="1"/>
        <end position="19"/>
    </location>
</feature>
<feature type="chain" id="PRO_5035828388" description="CexE protein" evidence="1">
    <location>
        <begin position="20"/>
        <end position="122"/>
    </location>
</feature>
<sequence length="122" mass="13187">MKKIILSLSVIIFSHSVSAGSTNWQPSVGPGQCIVYAEIGETGGYKWNNQDDCNEVVRRGYASGVGVSGRVIYEGNTPGTNGDSIGYTGIVTPNRPYERQAPAIYHGKKKVSHGDGYTYWAK</sequence>